<dbReference type="EMBL" id="CAUYUJ010018341">
    <property type="protein sequence ID" value="CAK0882808.1"/>
    <property type="molecule type" value="Genomic_DNA"/>
</dbReference>
<dbReference type="PANTHER" id="PTHR21228">
    <property type="entry name" value="FAST LEU-RICH DOMAIN-CONTAINING"/>
    <property type="match status" value="1"/>
</dbReference>
<comment type="caution">
    <text evidence="1">The sequence shown here is derived from an EMBL/GenBank/DDBJ whole genome shotgun (WGS) entry which is preliminary data.</text>
</comment>
<accession>A0ABN9WDA5</accession>
<dbReference type="Proteomes" id="UP001189429">
    <property type="component" value="Unassembled WGS sequence"/>
</dbReference>
<evidence type="ECO:0000313" key="2">
    <source>
        <dbReference type="Proteomes" id="UP001189429"/>
    </source>
</evidence>
<evidence type="ECO:0000313" key="1">
    <source>
        <dbReference type="EMBL" id="CAK0882808.1"/>
    </source>
</evidence>
<keyword evidence="2" id="KW-1185">Reference proteome</keyword>
<name>A0ABN9WDA5_9DINO</name>
<proteinExistence type="predicted"/>
<organism evidence="1 2">
    <name type="scientific">Prorocentrum cordatum</name>
    <dbReference type="NCBI Taxonomy" id="2364126"/>
    <lineage>
        <taxon>Eukaryota</taxon>
        <taxon>Sar</taxon>
        <taxon>Alveolata</taxon>
        <taxon>Dinophyceae</taxon>
        <taxon>Prorocentrales</taxon>
        <taxon>Prorocentraceae</taxon>
        <taxon>Prorocentrum</taxon>
    </lineage>
</organism>
<dbReference type="InterPro" id="IPR050870">
    <property type="entry name" value="FAST_kinase"/>
</dbReference>
<dbReference type="PANTHER" id="PTHR21228:SF40">
    <property type="entry name" value="LD45607P"/>
    <property type="match status" value="1"/>
</dbReference>
<gene>
    <name evidence="1" type="ORF">PCOR1329_LOCUS65223</name>
</gene>
<reference evidence="1" key="1">
    <citation type="submission" date="2023-10" db="EMBL/GenBank/DDBJ databases">
        <authorList>
            <person name="Chen Y."/>
            <person name="Shah S."/>
            <person name="Dougan E. K."/>
            <person name="Thang M."/>
            <person name="Chan C."/>
        </authorList>
    </citation>
    <scope>NUCLEOTIDE SEQUENCE [LARGE SCALE GENOMIC DNA]</scope>
</reference>
<protein>
    <submittedName>
        <fullName evidence="1">Uncharacterized protein</fullName>
    </submittedName>
</protein>
<sequence length="440" mass="47935">MRSHAKSPPLLPGMAECIFHICGLLPNVISECSPQDITNTLWGIARLFPGGASGAQGHVHRVSVLSHAIIRQCAQRVAVLTSQSMANSFWAMARLEARGPDVERYVGLALDRLRAPAQLEPFTPQGLANVLWALARRRTAGAGGGPQGSGLQPTLLAVAEAAAGRLLEFQAQELSMVAWSYGKLYEFRKEEAGPARGGRASPRPAPVNDLLRKLAAVAAERIDRFEDQGVSNIAWALATLGLTGAAPQAFLEAAMVHCTAELGGYSAQAVANLLWACVRMDNFSPGGSARSTIERFCSAVAEEMMRRMTTHPNHLRRDKHGSDTTVSWRDVAGVAVALSHWGQNRSRSVMTFMILLSLQAAEWVAKGLLTSQQMFNIARSAARLHVPREHMQKLVDAIEACIMIRGLRLNDIDKRQWEEVQQWCPSGEASNAGMLYDTWD</sequence>